<reference evidence="3" key="3">
    <citation type="submission" date="2025-04" db="UniProtKB">
        <authorList>
            <consortium name="RefSeq"/>
        </authorList>
    </citation>
    <scope>IDENTIFICATION</scope>
    <source>
        <strain evidence="3">CBS 304.34</strain>
    </source>
</reference>
<accession>A0A6A6YHW1</accession>
<keyword evidence="2" id="KW-1185">Reference proteome</keyword>
<sequence>MHLISLVSPPQRVSRRVGTGGRILVRNRCAKIFTSSQHLDSAGQAVTTTRAAVEEACTQWADSPCPTALCIRDLLGVADRKEITTRRIDTSHPTSTQHHSAQPKVPFHYRYHEAHKKQDRIPEYASISLQYAVRKESLPPTSNTRPRSLGKLEDERTASIHLARSLECDC</sequence>
<dbReference type="Proteomes" id="UP000504636">
    <property type="component" value="Unplaced"/>
</dbReference>
<proteinExistence type="predicted"/>
<evidence type="ECO:0000313" key="2">
    <source>
        <dbReference type="Proteomes" id="UP000504636"/>
    </source>
</evidence>
<evidence type="ECO:0000313" key="3">
    <source>
        <dbReference type="RefSeq" id="XP_033575077.1"/>
    </source>
</evidence>
<dbReference type="RefSeq" id="XP_033575077.1">
    <property type="nucleotide sequence ID" value="XM_033720447.1"/>
</dbReference>
<reference evidence="1 3" key="1">
    <citation type="journal article" date="2020" name="Stud. Mycol.">
        <title>101 Dothideomycetes genomes: a test case for predicting lifestyles and emergence of pathogens.</title>
        <authorList>
            <person name="Haridas S."/>
            <person name="Albert R."/>
            <person name="Binder M."/>
            <person name="Bloem J."/>
            <person name="Labutti K."/>
            <person name="Salamov A."/>
            <person name="Andreopoulos B."/>
            <person name="Baker S."/>
            <person name="Barry K."/>
            <person name="Bills G."/>
            <person name="Bluhm B."/>
            <person name="Cannon C."/>
            <person name="Castanera R."/>
            <person name="Culley D."/>
            <person name="Daum C."/>
            <person name="Ezra D."/>
            <person name="Gonzalez J."/>
            <person name="Henrissat B."/>
            <person name="Kuo A."/>
            <person name="Liang C."/>
            <person name="Lipzen A."/>
            <person name="Lutzoni F."/>
            <person name="Magnuson J."/>
            <person name="Mondo S."/>
            <person name="Nolan M."/>
            <person name="Ohm R."/>
            <person name="Pangilinan J."/>
            <person name="Park H.-J."/>
            <person name="Ramirez L."/>
            <person name="Alfaro M."/>
            <person name="Sun H."/>
            <person name="Tritt A."/>
            <person name="Yoshinaga Y."/>
            <person name="Zwiers L.-H."/>
            <person name="Turgeon B."/>
            <person name="Goodwin S."/>
            <person name="Spatafora J."/>
            <person name="Crous P."/>
            <person name="Grigoriev I."/>
        </authorList>
    </citation>
    <scope>NUCLEOTIDE SEQUENCE</scope>
    <source>
        <strain evidence="1 3">CBS 304.34</strain>
    </source>
</reference>
<gene>
    <name evidence="1 3" type="ORF">BDZ99DRAFT_465008</name>
</gene>
<organism evidence="1">
    <name type="scientific">Mytilinidion resinicola</name>
    <dbReference type="NCBI Taxonomy" id="574789"/>
    <lineage>
        <taxon>Eukaryota</taxon>
        <taxon>Fungi</taxon>
        <taxon>Dikarya</taxon>
        <taxon>Ascomycota</taxon>
        <taxon>Pezizomycotina</taxon>
        <taxon>Dothideomycetes</taxon>
        <taxon>Pleosporomycetidae</taxon>
        <taxon>Mytilinidiales</taxon>
        <taxon>Mytilinidiaceae</taxon>
        <taxon>Mytilinidion</taxon>
    </lineage>
</organism>
<name>A0A6A6YHW1_9PEZI</name>
<dbReference type="AlphaFoldDB" id="A0A6A6YHW1"/>
<dbReference type="GeneID" id="54461340"/>
<dbReference type="EMBL" id="MU003704">
    <property type="protein sequence ID" value="KAF2808113.1"/>
    <property type="molecule type" value="Genomic_DNA"/>
</dbReference>
<evidence type="ECO:0000313" key="1">
    <source>
        <dbReference type="EMBL" id="KAF2808113.1"/>
    </source>
</evidence>
<protein>
    <submittedName>
        <fullName evidence="1 3">Uncharacterized protein</fullName>
    </submittedName>
</protein>
<reference evidence="3" key="2">
    <citation type="submission" date="2020-04" db="EMBL/GenBank/DDBJ databases">
        <authorList>
            <consortium name="NCBI Genome Project"/>
        </authorList>
    </citation>
    <scope>NUCLEOTIDE SEQUENCE</scope>
    <source>
        <strain evidence="3">CBS 304.34</strain>
    </source>
</reference>